<evidence type="ECO:0000313" key="3">
    <source>
        <dbReference type="EMBL" id="EAS03422.2"/>
    </source>
</evidence>
<dbReference type="KEGG" id="tet:TTHERM_00732690"/>
<dbReference type="AlphaFoldDB" id="Q245E2"/>
<dbReference type="EMBL" id="GG662485">
    <property type="protein sequence ID" value="EAS03422.2"/>
    <property type="molecule type" value="Genomic_DNA"/>
</dbReference>
<feature type="domain" description="Cyclic nucleotide-binding" evidence="2">
    <location>
        <begin position="330"/>
        <end position="377"/>
    </location>
</feature>
<dbReference type="PANTHER" id="PTHR23011:SF28">
    <property type="entry name" value="CYCLIC NUCLEOTIDE-BINDING DOMAIN CONTAINING PROTEIN"/>
    <property type="match status" value="1"/>
</dbReference>
<evidence type="ECO:0000313" key="4">
    <source>
        <dbReference type="Proteomes" id="UP000009168"/>
    </source>
</evidence>
<dbReference type="InterPro" id="IPR018490">
    <property type="entry name" value="cNMP-bd_dom_sf"/>
</dbReference>
<dbReference type="HOGENOM" id="CLU_275413_0_0_1"/>
<dbReference type="CDD" id="cd00038">
    <property type="entry name" value="CAP_ED"/>
    <property type="match status" value="2"/>
</dbReference>
<reference evidence="4" key="1">
    <citation type="journal article" date="2006" name="PLoS Biol.">
        <title>Macronuclear genome sequence of the ciliate Tetrahymena thermophila, a model eukaryote.</title>
        <authorList>
            <person name="Eisen J.A."/>
            <person name="Coyne R.S."/>
            <person name="Wu M."/>
            <person name="Wu D."/>
            <person name="Thiagarajan M."/>
            <person name="Wortman J.R."/>
            <person name="Badger J.H."/>
            <person name="Ren Q."/>
            <person name="Amedeo P."/>
            <person name="Jones K.M."/>
            <person name="Tallon L.J."/>
            <person name="Delcher A.L."/>
            <person name="Salzberg S.L."/>
            <person name="Silva J.C."/>
            <person name="Haas B.J."/>
            <person name="Majoros W.H."/>
            <person name="Farzad M."/>
            <person name="Carlton J.M."/>
            <person name="Smith R.K. Jr."/>
            <person name="Garg J."/>
            <person name="Pearlman R.E."/>
            <person name="Karrer K.M."/>
            <person name="Sun L."/>
            <person name="Manning G."/>
            <person name="Elde N.C."/>
            <person name="Turkewitz A.P."/>
            <person name="Asai D.J."/>
            <person name="Wilkes D.E."/>
            <person name="Wang Y."/>
            <person name="Cai H."/>
            <person name="Collins K."/>
            <person name="Stewart B.A."/>
            <person name="Lee S.R."/>
            <person name="Wilamowska K."/>
            <person name="Weinberg Z."/>
            <person name="Ruzzo W.L."/>
            <person name="Wloga D."/>
            <person name="Gaertig J."/>
            <person name="Frankel J."/>
            <person name="Tsao C.-C."/>
            <person name="Gorovsky M.A."/>
            <person name="Keeling P.J."/>
            <person name="Waller R.F."/>
            <person name="Patron N.J."/>
            <person name="Cherry J.M."/>
            <person name="Stover N.A."/>
            <person name="Krieger C.J."/>
            <person name="del Toro C."/>
            <person name="Ryder H.F."/>
            <person name="Williamson S.C."/>
            <person name="Barbeau R.A."/>
            <person name="Hamilton E.P."/>
            <person name="Orias E."/>
        </authorList>
    </citation>
    <scope>NUCLEOTIDE SEQUENCE [LARGE SCALE GENOMIC DNA]</scope>
    <source>
        <strain evidence="4">SB210</strain>
    </source>
</reference>
<dbReference type="Gene3D" id="2.60.120.10">
    <property type="entry name" value="Jelly Rolls"/>
    <property type="match status" value="2"/>
</dbReference>
<keyword evidence="4" id="KW-1185">Reference proteome</keyword>
<protein>
    <submittedName>
        <fullName evidence="3">Cyclic nucleotide-binding domain protein</fullName>
    </submittedName>
</protein>
<dbReference type="STRING" id="312017.Q245E2"/>
<evidence type="ECO:0000256" key="1">
    <source>
        <dbReference type="SAM" id="MobiDB-lite"/>
    </source>
</evidence>
<evidence type="ECO:0000259" key="2">
    <source>
        <dbReference type="PROSITE" id="PS50042"/>
    </source>
</evidence>
<dbReference type="SUPFAM" id="SSF51206">
    <property type="entry name" value="cAMP-binding domain-like"/>
    <property type="match status" value="2"/>
</dbReference>
<dbReference type="PROSITE" id="PS50042">
    <property type="entry name" value="CNMP_BINDING_3"/>
    <property type="match status" value="2"/>
</dbReference>
<organism evidence="3 4">
    <name type="scientific">Tetrahymena thermophila (strain SB210)</name>
    <dbReference type="NCBI Taxonomy" id="312017"/>
    <lineage>
        <taxon>Eukaryota</taxon>
        <taxon>Sar</taxon>
        <taxon>Alveolata</taxon>
        <taxon>Ciliophora</taxon>
        <taxon>Intramacronucleata</taxon>
        <taxon>Oligohymenophorea</taxon>
        <taxon>Hymenostomatida</taxon>
        <taxon>Tetrahymenina</taxon>
        <taxon>Tetrahymenidae</taxon>
        <taxon>Tetrahymena</taxon>
    </lineage>
</organism>
<dbReference type="InterPro" id="IPR014710">
    <property type="entry name" value="RmlC-like_jellyroll"/>
</dbReference>
<dbReference type="PANTHER" id="PTHR23011">
    <property type="entry name" value="CYCLIC NUCLEOTIDE-BINDING DOMAIN CONTAINING PROTEIN"/>
    <property type="match status" value="1"/>
</dbReference>
<accession>Q245E2</accession>
<dbReference type="GeneID" id="7847084"/>
<dbReference type="RefSeq" id="XP_001023667.2">
    <property type="nucleotide sequence ID" value="XM_001023667.3"/>
</dbReference>
<gene>
    <name evidence="3" type="ORF">TTHERM_00732690</name>
</gene>
<dbReference type="InterPro" id="IPR000595">
    <property type="entry name" value="cNMP-bd_dom"/>
</dbReference>
<dbReference type="Proteomes" id="UP000009168">
    <property type="component" value="Unassembled WGS sequence"/>
</dbReference>
<dbReference type="OrthoDB" id="417078at2759"/>
<sequence length="1135" mass="132207">MSSHFSLQQEKVINEPNSVLPKNNNAQIQKDKRGSVHLRLFKLMLGRSLLNVLQDDKCTKLFNMQIQKENYMRKIVNKKIVSLKVEEDQDMVLTIIKKSYKNKFEQQFLINAIKDLDFFEKNTFLLEQQHKLSNIINIKSVQKGTILLEIGDSCSCYFIIVKGLVYGMHPKLRAFKRKQNKKNSVVFNSQQNGTSQIEKQGTQDVDAQNIPLLAKQESFSINQNHINSNTPKNSPKAKLLFRQQSKSLFNESPLSIPQMFPHMDILQTYKPGDSFGQVFLLSNSVSEMTFVCGEDCEFLTISKQDYEELVGIQREQILRQKLEFLEKFDIFYNFTNIMLLHILELMQIQKLDKNQVIFKQGEECKYIYFIRQGEVRISFTYTPETYQSDIKLAQSKLSSKQQEEESPQNVQQETYKEKQNKNKKRFSQSQSTADDKTDQIDQNQAISKKINQNEIQSDQEILKTLELQSKQVKNSLLTQYNSNLGRKTTKVLDIIILSQNTYFGEEDIISNQQIRNYTATCQSSQTEIFRIDAQRLIKILKIQNTYKKMIQTQKTKTSWYVQRRNELVQFCQNQNSQKTHQNSGHQENQLIFKSLKNNFSEKDLKSFQKNIQSRRGSAINNHQTIFSNPFLSSINVPQAGSTNVIQKNSFSLTGIEEQRLKMNHQLFQEKLFTKDFQLESNRDFIPSKSSVSFNFIDNLYKNQDKSSAVSRNLKNFLSPQQKNFKQNMFSFSQKSQQKIETKRYTNLLSIKEQPSSLEQQKILNTQIFSLQSISKIEDPQLTVKDEEIFESKEKKSKKSKLKLQIKEKINEQANKSNFNEAFNLKEISPLKQHRKSFYSLAHSPDNKFLIDGFKFEKQLNEFTSPLAKGFLYKDNFIIQAKNQRKSVQQSPNFMPNSHNSQQFSLKSSIIISDDNKNKLEENQNVFDSNQQILYYPSTLQNLDSIPLLAKNKNRTFSLNPTSLTSSQVKSTSIQSDLDKTEQTQQNLQIKSYYISDNSKSQQNISQSISKLNQSSSRPKIFLNNSAKSIDTIQFENKNPLNKVSYIIQSSQNSRKNSYLNLNQDEQTFNQDQLQIPSKLADFDHIQSRNAQILQQYNKEKFGQRITNIFKLNKRLVNSNKEKVLNFLINKQSQVQ</sequence>
<dbReference type="InParanoid" id="Q245E2"/>
<feature type="domain" description="Cyclic nucleotide-binding" evidence="2">
    <location>
        <begin position="265"/>
        <end position="327"/>
    </location>
</feature>
<feature type="region of interest" description="Disordered" evidence="1">
    <location>
        <begin position="397"/>
        <end position="440"/>
    </location>
</feature>
<proteinExistence type="predicted"/>
<name>Q245E2_TETTS</name>